<comment type="caution">
    <text evidence="1">The sequence shown here is derived from an EMBL/GenBank/DDBJ whole genome shotgun (WGS) entry which is preliminary data.</text>
</comment>
<proteinExistence type="predicted"/>
<name>A0A4U7B9S7_9PEZI</name>
<dbReference type="EMBL" id="PTQR01000034">
    <property type="protein sequence ID" value="TKX25024.1"/>
    <property type="molecule type" value="Genomic_DNA"/>
</dbReference>
<accession>A0A4U7B9S7</accession>
<reference evidence="1 2" key="1">
    <citation type="submission" date="2018-02" db="EMBL/GenBank/DDBJ databases">
        <title>Draft genome sequences of Elsinoe sp., causing black scab on jojoba.</title>
        <authorList>
            <person name="Stodart B."/>
            <person name="Jeffress S."/>
            <person name="Ash G."/>
            <person name="Arun Chinnappa K."/>
        </authorList>
    </citation>
    <scope>NUCLEOTIDE SEQUENCE [LARGE SCALE GENOMIC DNA]</scope>
    <source>
        <strain evidence="1 2">Hillstone_2</strain>
    </source>
</reference>
<dbReference type="Proteomes" id="UP000308133">
    <property type="component" value="Unassembled WGS sequence"/>
</dbReference>
<gene>
    <name evidence="1" type="ORF">C1H76_2734</name>
</gene>
<evidence type="ECO:0000313" key="2">
    <source>
        <dbReference type="Proteomes" id="UP000308133"/>
    </source>
</evidence>
<dbReference type="AlphaFoldDB" id="A0A4U7B9S7"/>
<organism evidence="1 2">
    <name type="scientific">Elsinoe australis</name>
    <dbReference type="NCBI Taxonomy" id="40998"/>
    <lineage>
        <taxon>Eukaryota</taxon>
        <taxon>Fungi</taxon>
        <taxon>Dikarya</taxon>
        <taxon>Ascomycota</taxon>
        <taxon>Pezizomycotina</taxon>
        <taxon>Dothideomycetes</taxon>
        <taxon>Dothideomycetidae</taxon>
        <taxon>Myriangiales</taxon>
        <taxon>Elsinoaceae</taxon>
        <taxon>Elsinoe</taxon>
    </lineage>
</organism>
<evidence type="ECO:0000313" key="1">
    <source>
        <dbReference type="EMBL" id="TKX25024.1"/>
    </source>
</evidence>
<protein>
    <submittedName>
        <fullName evidence="1">Uncharacterized protein</fullName>
    </submittedName>
</protein>
<sequence>MDLKCVDPDLQLDVDVMILDFLIYSAIDALLVEVNRSDANQGVLKADDALHRVNGYLATFNANHEKSPDLPHVQFRLQVLQFITLFYNDNSPAIRSPPLHALRKLRCENVTRAKQWHRKESEPVKKLFRTIKRQGRQIKDSHAYRDGGCYLLTILPLFMRLSIQMADTAPSESWMHLAASFMLQAALEHFINFRPCRQRKWRKMEFALRALREAFAWGCADSCDEGSDEHGFQDMLWPQSESQSEDEGGSLDTWAAIREEYLLKFMPPRTRSLEQHIKDMQVQYPIGDFRSRMRQFLRTVAVSIPPPVLVQVEAGQLFGLSREKTAALKRRCGIDTL</sequence>